<accession>A0A0B1SIB9</accession>
<evidence type="ECO:0000313" key="19">
    <source>
        <dbReference type="Proteomes" id="UP000053660"/>
    </source>
</evidence>
<evidence type="ECO:0000256" key="12">
    <source>
        <dbReference type="ARBA" id="ARBA00023170"/>
    </source>
</evidence>
<evidence type="ECO:0000256" key="5">
    <source>
        <dbReference type="ARBA" id="ARBA00022692"/>
    </source>
</evidence>
<keyword evidence="11" id="KW-0472">Membrane</keyword>
<comment type="similarity">
    <text evidence="2 15">Belongs to the protein kinase superfamily. TKL Ser/Thr protein kinase family. TGFB receptor subfamily.</text>
</comment>
<dbReference type="PRINTS" id="PR00653">
    <property type="entry name" value="ACTIVIN2R"/>
</dbReference>
<dbReference type="InterPro" id="IPR011009">
    <property type="entry name" value="Kinase-like_dom_sf"/>
</dbReference>
<comment type="catalytic activity">
    <reaction evidence="15">
        <text>L-threonyl-[receptor-protein] + ATP = O-phospho-L-threonyl-[receptor-protein] + ADP + H(+)</text>
        <dbReference type="Rhea" id="RHEA:44880"/>
        <dbReference type="Rhea" id="RHEA-COMP:11024"/>
        <dbReference type="Rhea" id="RHEA-COMP:11025"/>
        <dbReference type="ChEBI" id="CHEBI:15378"/>
        <dbReference type="ChEBI" id="CHEBI:30013"/>
        <dbReference type="ChEBI" id="CHEBI:30616"/>
        <dbReference type="ChEBI" id="CHEBI:61977"/>
        <dbReference type="ChEBI" id="CHEBI:456216"/>
        <dbReference type="EC" id="2.7.11.30"/>
    </reaction>
</comment>
<dbReference type="GO" id="GO:0004675">
    <property type="term" value="F:transmembrane receptor protein serine/threonine kinase activity"/>
    <property type="evidence" value="ECO:0007669"/>
    <property type="project" value="UniProtKB-EC"/>
</dbReference>
<evidence type="ECO:0000256" key="10">
    <source>
        <dbReference type="ARBA" id="ARBA00022989"/>
    </source>
</evidence>
<keyword evidence="19" id="KW-1185">Reference proteome</keyword>
<dbReference type="GO" id="GO:0005524">
    <property type="term" value="F:ATP binding"/>
    <property type="evidence" value="ECO:0007669"/>
    <property type="project" value="UniProtKB-UniRule"/>
</dbReference>
<evidence type="ECO:0000256" key="8">
    <source>
        <dbReference type="ARBA" id="ARBA00022777"/>
    </source>
</evidence>
<dbReference type="SUPFAM" id="SSF56112">
    <property type="entry name" value="Protein kinase-like (PK-like)"/>
    <property type="match status" value="2"/>
</dbReference>
<dbReference type="Gene3D" id="1.10.510.10">
    <property type="entry name" value="Transferase(Phosphotransferase) domain 1"/>
    <property type="match status" value="2"/>
</dbReference>
<evidence type="ECO:0000256" key="3">
    <source>
        <dbReference type="ARBA" id="ARBA00022527"/>
    </source>
</evidence>
<dbReference type="GO" id="GO:0046872">
    <property type="term" value="F:metal ion binding"/>
    <property type="evidence" value="ECO:0007669"/>
    <property type="project" value="UniProtKB-KW"/>
</dbReference>
<protein>
    <recommendedName>
        <fullName evidence="15">Serine/threonine-protein kinase receptor</fullName>
        <ecNumber evidence="15">2.7.11.30</ecNumber>
    </recommendedName>
</protein>
<keyword evidence="8 15" id="KW-0418">Kinase</keyword>
<dbReference type="PROSITE" id="PS00107">
    <property type="entry name" value="PROTEIN_KINASE_ATP"/>
    <property type="match status" value="1"/>
</dbReference>
<keyword evidence="15" id="KW-0464">Manganese</keyword>
<dbReference type="InterPro" id="IPR017441">
    <property type="entry name" value="Protein_kinase_ATP_BS"/>
</dbReference>
<keyword evidence="6" id="KW-0732">Signal</keyword>
<proteinExistence type="inferred from homology"/>
<keyword evidence="15" id="KW-0479">Metal-binding</keyword>
<evidence type="ECO:0000259" key="17">
    <source>
        <dbReference type="PROSITE" id="PS51256"/>
    </source>
</evidence>
<evidence type="ECO:0000256" key="11">
    <source>
        <dbReference type="ARBA" id="ARBA00023136"/>
    </source>
</evidence>
<dbReference type="OrthoDB" id="69842at2759"/>
<dbReference type="EC" id="2.7.11.30" evidence="15"/>
<evidence type="ECO:0000256" key="13">
    <source>
        <dbReference type="PROSITE-ProRule" id="PRU10141"/>
    </source>
</evidence>
<dbReference type="PROSITE" id="PS00108">
    <property type="entry name" value="PROTEIN_KINASE_ST"/>
    <property type="match status" value="1"/>
</dbReference>
<reference evidence="18 19" key="1">
    <citation type="submission" date="2014-03" db="EMBL/GenBank/DDBJ databases">
        <title>Draft genome of the hookworm Oesophagostomum dentatum.</title>
        <authorList>
            <person name="Mitreva M."/>
        </authorList>
    </citation>
    <scope>NUCLEOTIDE SEQUENCE [LARGE SCALE GENOMIC DNA]</scope>
    <source>
        <strain evidence="18 19">OD-Hann</strain>
    </source>
</reference>
<evidence type="ECO:0000256" key="7">
    <source>
        <dbReference type="ARBA" id="ARBA00022741"/>
    </source>
</evidence>
<dbReference type="InterPro" id="IPR001245">
    <property type="entry name" value="Ser-Thr/Tyr_kinase_cat_dom"/>
</dbReference>
<dbReference type="InterPro" id="IPR008271">
    <property type="entry name" value="Ser/Thr_kinase_AS"/>
</dbReference>
<dbReference type="PANTHER" id="PTHR23255">
    <property type="entry name" value="TRANSFORMING GROWTH FACTOR-BETA RECEPTOR TYPE I AND II"/>
    <property type="match status" value="1"/>
</dbReference>
<name>A0A0B1SIB9_OESDE</name>
<dbReference type="Gene3D" id="3.30.200.20">
    <property type="entry name" value="Phosphorylase Kinase, domain 1"/>
    <property type="match status" value="1"/>
</dbReference>
<comment type="cofactor">
    <cofactor evidence="15">
        <name>Mg(2+)</name>
        <dbReference type="ChEBI" id="CHEBI:18420"/>
    </cofactor>
    <cofactor evidence="15">
        <name>Mn(2+)</name>
        <dbReference type="ChEBI" id="CHEBI:29035"/>
    </cofactor>
</comment>
<feature type="domain" description="Protein kinase" evidence="16">
    <location>
        <begin position="102"/>
        <end position="484"/>
    </location>
</feature>
<dbReference type="PANTHER" id="PTHR23255:SF71">
    <property type="entry name" value="RECEPTOR PROTEIN SERINE_THREONINE KINASE"/>
    <property type="match status" value="1"/>
</dbReference>
<sequence length="496" mass="55795">MKRCVDRKDLYPVPIFCLGHPNFHMTCCNYSFCDEGISMNTTTTSAPAIQLLLLKGLESTDAGSGSGSVDLHLSGVMRSLEAIFDPPLGLPLLTQRNIARQIELVREIGQGRFGDVWLGAWKGDLVAVKIFSSRDEGSWSHEVETFQTHMLRHPNILQFYASDSKDTGTTMQLWLITEYHSHGSLYDYLSNNTVSVVTLVQMIRCISNGLSYLHTELMGIQKKPAIAHRDIKSKNILVKADLTCAIGDFGLAVRYEAGHISLPHSNKCGTVRYLPPEILDDKIEPTKFEFYRTGDMYALGLVIWEIARRAVCPAGPASSFAESLPYYDRVSRDPTIKEMREVVVTQAVRPYESAHWRNNNRYLPPEILDDKIEPTKFEFYRTGDMYALGLVIWEIARRAVCPAGPASSFAESLPYYDRVSRDPTIKEMREVVVTQAVRPYESAHWRNNNVLHDVSRVMRECWSANPSSRLTAMNEYAAISSPLAACLDSLGADMHL</sequence>
<dbReference type="Pfam" id="PF07714">
    <property type="entry name" value="PK_Tyr_Ser-Thr"/>
    <property type="match status" value="2"/>
</dbReference>
<evidence type="ECO:0000259" key="16">
    <source>
        <dbReference type="PROSITE" id="PS50011"/>
    </source>
</evidence>
<organism evidence="18 19">
    <name type="scientific">Oesophagostomum dentatum</name>
    <name type="common">Nodular worm</name>
    <dbReference type="NCBI Taxonomy" id="61180"/>
    <lineage>
        <taxon>Eukaryota</taxon>
        <taxon>Metazoa</taxon>
        <taxon>Ecdysozoa</taxon>
        <taxon>Nematoda</taxon>
        <taxon>Chromadorea</taxon>
        <taxon>Rhabditida</taxon>
        <taxon>Rhabditina</taxon>
        <taxon>Rhabditomorpha</taxon>
        <taxon>Strongyloidea</taxon>
        <taxon>Strongylidae</taxon>
        <taxon>Oesophagostomum</taxon>
    </lineage>
</organism>
<keyword evidence="4 15" id="KW-0808">Transferase</keyword>
<evidence type="ECO:0000256" key="1">
    <source>
        <dbReference type="ARBA" id="ARBA00004479"/>
    </source>
</evidence>
<keyword evidence="12 15" id="KW-0675">Receptor</keyword>
<evidence type="ECO:0000313" key="18">
    <source>
        <dbReference type="EMBL" id="KHJ84629.1"/>
    </source>
</evidence>
<dbReference type="GO" id="GO:0006950">
    <property type="term" value="P:response to stress"/>
    <property type="evidence" value="ECO:0007669"/>
    <property type="project" value="UniProtKB-ARBA"/>
</dbReference>
<dbReference type="Proteomes" id="UP000053660">
    <property type="component" value="Unassembled WGS sequence"/>
</dbReference>
<evidence type="ECO:0000256" key="2">
    <source>
        <dbReference type="ARBA" id="ARBA00009605"/>
    </source>
</evidence>
<dbReference type="InterPro" id="IPR000333">
    <property type="entry name" value="TGFB_receptor"/>
</dbReference>
<keyword evidence="15" id="KW-0460">Magnesium</keyword>
<dbReference type="PROSITE" id="PS51256">
    <property type="entry name" value="GS"/>
    <property type="match status" value="1"/>
</dbReference>
<gene>
    <name evidence="18" type="ORF">OESDEN_15655</name>
</gene>
<feature type="binding site" evidence="13">
    <location>
        <position position="129"/>
    </location>
    <ligand>
        <name>ATP</name>
        <dbReference type="ChEBI" id="CHEBI:30616"/>
    </ligand>
</feature>
<evidence type="ECO:0000256" key="9">
    <source>
        <dbReference type="ARBA" id="ARBA00022840"/>
    </source>
</evidence>
<evidence type="ECO:0000256" key="6">
    <source>
        <dbReference type="ARBA" id="ARBA00022729"/>
    </source>
</evidence>
<keyword evidence="3 14" id="KW-0723">Serine/threonine-protein kinase</keyword>
<evidence type="ECO:0000256" key="14">
    <source>
        <dbReference type="RuleBase" id="RU000304"/>
    </source>
</evidence>
<keyword evidence="7 13" id="KW-0547">Nucleotide-binding</keyword>
<evidence type="ECO:0000256" key="15">
    <source>
        <dbReference type="RuleBase" id="RU361271"/>
    </source>
</evidence>
<feature type="domain" description="GS" evidence="17">
    <location>
        <begin position="43"/>
        <end position="101"/>
    </location>
</feature>
<dbReference type="GO" id="GO:0005886">
    <property type="term" value="C:plasma membrane"/>
    <property type="evidence" value="ECO:0007669"/>
    <property type="project" value="TreeGrafter"/>
</dbReference>
<dbReference type="PROSITE" id="PS50011">
    <property type="entry name" value="PROTEIN_KINASE_DOM"/>
    <property type="match status" value="1"/>
</dbReference>
<dbReference type="GO" id="GO:0071363">
    <property type="term" value="P:cellular response to growth factor stimulus"/>
    <property type="evidence" value="ECO:0007669"/>
    <property type="project" value="TreeGrafter"/>
</dbReference>
<dbReference type="InterPro" id="IPR000719">
    <property type="entry name" value="Prot_kinase_dom"/>
</dbReference>
<comment type="subcellular location">
    <subcellularLocation>
        <location evidence="1 15">Membrane</location>
        <topology evidence="1 15">Single-pass type I membrane protein</topology>
    </subcellularLocation>
</comment>
<dbReference type="GO" id="GO:0043235">
    <property type="term" value="C:receptor complex"/>
    <property type="evidence" value="ECO:0007669"/>
    <property type="project" value="TreeGrafter"/>
</dbReference>
<dbReference type="SMART" id="SM00220">
    <property type="entry name" value="S_TKc"/>
    <property type="match status" value="1"/>
</dbReference>
<dbReference type="AlphaFoldDB" id="A0A0B1SIB9"/>
<evidence type="ECO:0000256" key="4">
    <source>
        <dbReference type="ARBA" id="ARBA00022679"/>
    </source>
</evidence>
<keyword evidence="5" id="KW-0812">Transmembrane</keyword>
<keyword evidence="9 13" id="KW-0067">ATP-binding</keyword>
<dbReference type="EMBL" id="KN567472">
    <property type="protein sequence ID" value="KHJ84629.1"/>
    <property type="molecule type" value="Genomic_DNA"/>
</dbReference>
<keyword evidence="10" id="KW-1133">Transmembrane helix</keyword>
<dbReference type="InterPro" id="IPR003605">
    <property type="entry name" value="GS_dom"/>
</dbReference>